<reference evidence="1" key="1">
    <citation type="journal article" date="2016" name="Sci. Rep.">
        <title>Molecular characterization of firefly nuptial gifts: a multi-omics approach sheds light on postcopulatory sexual selection.</title>
        <authorList>
            <person name="Al-Wathiqui N."/>
            <person name="Fallon T.R."/>
            <person name="South A."/>
            <person name="Weng J.K."/>
            <person name="Lewis S.M."/>
        </authorList>
    </citation>
    <scope>NUCLEOTIDE SEQUENCE</scope>
</reference>
<accession>A0A1Y1MC64</accession>
<protein>
    <recommendedName>
        <fullName evidence="2">Transport and Golgi organization protein 2</fullName>
    </recommendedName>
</protein>
<dbReference type="GO" id="GO:0009306">
    <property type="term" value="P:protein secretion"/>
    <property type="evidence" value="ECO:0007669"/>
    <property type="project" value="TreeGrafter"/>
</dbReference>
<dbReference type="InterPro" id="IPR008551">
    <property type="entry name" value="TANGO2"/>
</dbReference>
<dbReference type="GO" id="GO:0005794">
    <property type="term" value="C:Golgi apparatus"/>
    <property type="evidence" value="ECO:0007669"/>
    <property type="project" value="TreeGrafter"/>
</dbReference>
<sequence length="186" mass="20761">MCILFLYTDPSPPSDGYRLIVATNRDEYFDRPTASAYHSIEENIIGGRDLQPGKEGGMWFGVSLNKTLRLGSLLNVTGADCNGKGRGYITSNYLKGDLPAEAYIDSLPDEYSAYNFVTAELRLVWVGFAARTVIRFQAKPIRQSTTPATARARVRSSSAGRCWDLVTRLSTCRCRRSLTDEECSRR</sequence>
<dbReference type="GO" id="GO:0007030">
    <property type="term" value="P:Golgi organization"/>
    <property type="evidence" value="ECO:0007669"/>
    <property type="project" value="TreeGrafter"/>
</dbReference>
<dbReference type="PANTHER" id="PTHR17985">
    <property type="entry name" value="SER/THR-RICH PROTEIN T10 IN DGCR REGION"/>
    <property type="match status" value="1"/>
</dbReference>
<evidence type="ECO:0008006" key="2">
    <source>
        <dbReference type="Google" id="ProtNLM"/>
    </source>
</evidence>
<dbReference type="Pfam" id="PF05742">
    <property type="entry name" value="TANGO2"/>
    <property type="match status" value="1"/>
</dbReference>
<dbReference type="AlphaFoldDB" id="A0A1Y1MC64"/>
<evidence type="ECO:0000313" key="1">
    <source>
        <dbReference type="EMBL" id="JAV81915.1"/>
    </source>
</evidence>
<dbReference type="EMBL" id="GEZM01037815">
    <property type="protein sequence ID" value="JAV81915.1"/>
    <property type="molecule type" value="Transcribed_RNA"/>
</dbReference>
<organism evidence="1">
    <name type="scientific">Photinus pyralis</name>
    <name type="common">Common eastern firefly</name>
    <name type="synonym">Lampyris pyralis</name>
    <dbReference type="NCBI Taxonomy" id="7054"/>
    <lineage>
        <taxon>Eukaryota</taxon>
        <taxon>Metazoa</taxon>
        <taxon>Ecdysozoa</taxon>
        <taxon>Arthropoda</taxon>
        <taxon>Hexapoda</taxon>
        <taxon>Insecta</taxon>
        <taxon>Pterygota</taxon>
        <taxon>Neoptera</taxon>
        <taxon>Endopterygota</taxon>
        <taxon>Coleoptera</taxon>
        <taxon>Polyphaga</taxon>
        <taxon>Elateriformia</taxon>
        <taxon>Elateroidea</taxon>
        <taxon>Lampyridae</taxon>
        <taxon>Lampyrinae</taxon>
        <taxon>Photinus</taxon>
    </lineage>
</organism>
<dbReference type="PANTHER" id="PTHR17985:SF8">
    <property type="entry name" value="TRANSPORT AND GOLGI ORGANIZATION PROTEIN 2 HOMOLOG"/>
    <property type="match status" value="1"/>
</dbReference>
<proteinExistence type="predicted"/>
<name>A0A1Y1MC64_PHOPY</name>